<name>A0A484BUJ6_DRONA</name>
<dbReference type="Proteomes" id="UP000295192">
    <property type="component" value="Unassembled WGS sequence"/>
</dbReference>
<dbReference type="GO" id="GO:0005549">
    <property type="term" value="F:odorant binding"/>
    <property type="evidence" value="ECO:0007669"/>
    <property type="project" value="InterPro"/>
</dbReference>
<dbReference type="PANTHER" id="PTHR11857">
    <property type="entry name" value="ODORANT BINDING PROTEIN-RELATED"/>
    <property type="match status" value="1"/>
</dbReference>
<organism evidence="7 8">
    <name type="scientific">Drosophila navojoa</name>
    <name type="common">Fruit fly</name>
    <dbReference type="NCBI Taxonomy" id="7232"/>
    <lineage>
        <taxon>Eukaryota</taxon>
        <taxon>Metazoa</taxon>
        <taxon>Ecdysozoa</taxon>
        <taxon>Arthropoda</taxon>
        <taxon>Hexapoda</taxon>
        <taxon>Insecta</taxon>
        <taxon>Pterygota</taxon>
        <taxon>Neoptera</taxon>
        <taxon>Endopterygota</taxon>
        <taxon>Diptera</taxon>
        <taxon>Brachycera</taxon>
        <taxon>Muscomorpha</taxon>
        <taxon>Ephydroidea</taxon>
        <taxon>Drosophilidae</taxon>
        <taxon>Drosophila</taxon>
    </lineage>
</organism>
<dbReference type="STRING" id="7232.A0A484BUJ6"/>
<dbReference type="SMART" id="SM00708">
    <property type="entry name" value="PhBP"/>
    <property type="match status" value="1"/>
</dbReference>
<evidence type="ECO:0008006" key="9">
    <source>
        <dbReference type="Google" id="ProtNLM"/>
    </source>
</evidence>
<dbReference type="KEGG" id="dnv:108659137"/>
<dbReference type="InterPro" id="IPR036728">
    <property type="entry name" value="PBP_GOBP_sf"/>
</dbReference>
<evidence type="ECO:0000256" key="5">
    <source>
        <dbReference type="ARBA" id="ARBA00023157"/>
    </source>
</evidence>
<dbReference type="CDD" id="cd23992">
    <property type="entry name" value="PBP_GOBP"/>
    <property type="match status" value="1"/>
</dbReference>
<dbReference type="GO" id="GO:0007608">
    <property type="term" value="P:sensory perception of smell"/>
    <property type="evidence" value="ECO:0007669"/>
    <property type="project" value="TreeGrafter"/>
</dbReference>
<dbReference type="EMBL" id="LSRL02000004">
    <property type="protein sequence ID" value="TDG52353.1"/>
    <property type="molecule type" value="Genomic_DNA"/>
</dbReference>
<dbReference type="SUPFAM" id="SSF47565">
    <property type="entry name" value="Insect pheromone/odorant-binding proteins"/>
    <property type="match status" value="1"/>
</dbReference>
<dbReference type="InterPro" id="IPR006170">
    <property type="entry name" value="PBP/GOBP"/>
</dbReference>
<keyword evidence="4 6" id="KW-0732">Signal</keyword>
<evidence type="ECO:0000313" key="7">
    <source>
        <dbReference type="EMBL" id="TDG52353.1"/>
    </source>
</evidence>
<evidence type="ECO:0000256" key="1">
    <source>
        <dbReference type="ARBA" id="ARBA00004613"/>
    </source>
</evidence>
<evidence type="ECO:0000256" key="6">
    <source>
        <dbReference type="SAM" id="SignalP"/>
    </source>
</evidence>
<comment type="similarity">
    <text evidence="2">Belongs to the PBP/GOBP family.</text>
</comment>
<keyword evidence="3" id="KW-0964">Secreted</keyword>
<keyword evidence="5" id="KW-1015">Disulfide bond</keyword>
<feature type="signal peptide" evidence="6">
    <location>
        <begin position="1"/>
        <end position="15"/>
    </location>
</feature>
<dbReference type="OMA" id="HKIHVQL"/>
<sequence length="155" mass="17480">MKLFILLLSLTLALADHHEGHSHDHGHGSSDYVVKTHEDLVRFRNMCAEQVHASAEDVAKYVKWDFADEEKSRCYLKCIFEHFGLFDATHGFDVHKIHEQLAGGAHVDHSDEVHQKIADCADNNAQGSDACTWAYRGGMCFMRSNLQLVQQSVKA</sequence>
<evidence type="ECO:0000256" key="4">
    <source>
        <dbReference type="ARBA" id="ARBA00022729"/>
    </source>
</evidence>
<dbReference type="GO" id="GO:0005615">
    <property type="term" value="C:extracellular space"/>
    <property type="evidence" value="ECO:0007669"/>
    <property type="project" value="TreeGrafter"/>
</dbReference>
<gene>
    <name evidence="7" type="ORF">AWZ03_001183</name>
</gene>
<keyword evidence="8" id="KW-1185">Reference proteome</keyword>
<dbReference type="Pfam" id="PF01395">
    <property type="entry name" value="PBP_GOBP"/>
    <property type="match status" value="1"/>
</dbReference>
<comment type="caution">
    <text evidence="7">The sequence shown here is derived from an EMBL/GenBank/DDBJ whole genome shotgun (WGS) entry which is preliminary data.</text>
</comment>
<dbReference type="OrthoDB" id="5978988at2759"/>
<evidence type="ECO:0000313" key="8">
    <source>
        <dbReference type="Proteomes" id="UP000295192"/>
    </source>
</evidence>
<dbReference type="AlphaFoldDB" id="A0A484BUJ6"/>
<comment type="subcellular location">
    <subcellularLocation>
        <location evidence="1">Secreted</location>
    </subcellularLocation>
</comment>
<evidence type="ECO:0000256" key="2">
    <source>
        <dbReference type="ARBA" id="ARBA00008098"/>
    </source>
</evidence>
<proteinExistence type="inferred from homology"/>
<accession>A0A484BUJ6</accession>
<feature type="chain" id="PRO_5019825534" description="Odorant-binding protein 99b" evidence="6">
    <location>
        <begin position="16"/>
        <end position="155"/>
    </location>
</feature>
<dbReference type="Gene3D" id="1.10.238.20">
    <property type="entry name" value="Pheromone/general odorant binding protein domain"/>
    <property type="match status" value="1"/>
</dbReference>
<evidence type="ECO:0000256" key="3">
    <source>
        <dbReference type="ARBA" id="ARBA00022525"/>
    </source>
</evidence>
<dbReference type="PANTHER" id="PTHR11857:SF46">
    <property type="entry name" value="GENERAL ODORANT-BINDING PROTEIN 99A-RELATED"/>
    <property type="match status" value="1"/>
</dbReference>
<protein>
    <recommendedName>
        <fullName evidence="9">Odorant-binding protein 99b</fullName>
    </recommendedName>
</protein>
<reference evidence="7 8" key="1">
    <citation type="journal article" date="2019" name="J. Hered.">
        <title>An Improved Genome Assembly for Drosophila navojoa, the Basal Species in the mojavensis Cluster.</title>
        <authorList>
            <person name="Vanderlinde T."/>
            <person name="Dupim E.G."/>
            <person name="Nazario-Yepiz N.O."/>
            <person name="Carvalho A.B."/>
        </authorList>
    </citation>
    <scope>NUCLEOTIDE SEQUENCE [LARGE SCALE GENOMIC DNA]</scope>
    <source>
        <strain evidence="7">Navoj_Jal97</strain>
        <tissue evidence="7">Whole organism</tissue>
    </source>
</reference>